<evidence type="ECO:0000313" key="2">
    <source>
        <dbReference type="EMBL" id="QOS12716.1"/>
    </source>
</evidence>
<dbReference type="Proteomes" id="UP000663064">
    <property type="component" value="Chromosome"/>
</dbReference>
<accession>A0A871BIT3</accession>
<evidence type="ECO:0000313" key="3">
    <source>
        <dbReference type="Proteomes" id="UP000663064"/>
    </source>
</evidence>
<evidence type="ECO:0000256" key="1">
    <source>
        <dbReference type="SAM" id="MobiDB-lite"/>
    </source>
</evidence>
<sequence>MRGVQMADSEEIHYNFEDGDLSEWSKVWLNKSDYCTISNDWKADTSHPLSGEYSAHLQSDCDHNALATDNYVLDLSRDFEFSVSYYYEDSENRGPSIRLLETENNGSQNGERVSSDLVHNLVYVARRPTKSSGHIGGLGVRTEASQRRMNTGSKHTLRIQRRENRFRVFHDGDEMLRFTADETEVDLSKEYRLMLVSSGAWGDSSEIWFDDVTFSTGSSSSSPTPSQNSNTSGETFTFEDGLNGWSFRKRADSRASKGSGTWASRFNGSLKLAVDGAPETIQAYREIGPLDEGTQVSAQYSPERFEYSAAGVSLFLVTPDGEQITLETDSGNEQGGNEQDGQLSGSVPRDLPEGTEVEIKLVIWPGSTTIWVRKVSIGANRTATTTEDVSPTSNPTTVTATRTTTQTEPPTETRSQTSSQETSRSQLRSADYYADYEFNGQTYRWLKGIPDSDTRHAVVTPDYELVRPETARDVFFISRWSNSIQLTDWSGRVDDMMETRTGWQALGDLNRAADLTTEVAAAAGLASTEPTSAIGPGLSVVQTLVSWGESEITNPYREKISTLVEAGATSKWAHAQAIDANSIFDMSEDVIEFLTFANDIYGQLGDLRSIAQVAQTATTAYQAAGSTLSGVKMGLAAGGKAAAATAPQLFVSFAISEAVSNISASFELNARTCAVGLADLNLRIPVARRLAELQTKIKNHRATPPEVVEYQINRLVYNQIASAGWYGVSYFQDRIDESFLGKGYSTIFGSQQIADDSLSLAESHNELAKYSYAELGYAIDISRTMLENSANAAEYGVGGGLLD</sequence>
<organism evidence="2 3">
    <name type="scientific">Haloferax gibbonsii</name>
    <dbReference type="NCBI Taxonomy" id="35746"/>
    <lineage>
        <taxon>Archaea</taxon>
        <taxon>Methanobacteriati</taxon>
        <taxon>Methanobacteriota</taxon>
        <taxon>Stenosarchaea group</taxon>
        <taxon>Halobacteria</taxon>
        <taxon>Halobacteriales</taxon>
        <taxon>Haloferacaceae</taxon>
        <taxon>Haloferax</taxon>
    </lineage>
</organism>
<gene>
    <name evidence="2" type="ORF">HfgLR_12935</name>
</gene>
<proteinExistence type="predicted"/>
<name>A0A871BIT3_HALGI</name>
<feature type="region of interest" description="Disordered" evidence="1">
    <location>
        <begin position="381"/>
        <end position="427"/>
    </location>
</feature>
<reference evidence="2" key="1">
    <citation type="journal article" date="2021" name="Front. Microbiol.">
        <title>Cellular and Genomic Properties of Haloferax gibbonsii LR2-5, the Host of Euryarchaeal Virus HFTV1.</title>
        <authorList>
            <person name="Tittes C."/>
            <person name="Schwarzer S."/>
            <person name="Pfeiffer F."/>
            <person name="Dyall-Smith M."/>
            <person name="Rodriguez-Franco M."/>
            <person name="Oksanen H.M."/>
            <person name="Quax T.E.F."/>
        </authorList>
    </citation>
    <scope>NUCLEOTIDE SEQUENCE</scope>
    <source>
        <strain evidence="2">LR2-5</strain>
    </source>
</reference>
<dbReference type="EMBL" id="CP063205">
    <property type="protein sequence ID" value="QOS12716.1"/>
    <property type="molecule type" value="Genomic_DNA"/>
</dbReference>
<protein>
    <submittedName>
        <fullName evidence="2">Uncharacterized protein</fullName>
    </submittedName>
</protein>
<feature type="region of interest" description="Disordered" evidence="1">
    <location>
        <begin position="325"/>
        <end position="352"/>
    </location>
</feature>
<feature type="compositionally biased region" description="Low complexity" evidence="1">
    <location>
        <begin position="331"/>
        <end position="342"/>
    </location>
</feature>
<dbReference type="AlphaFoldDB" id="A0A871BIT3"/>
<feature type="compositionally biased region" description="Low complexity" evidence="1">
    <location>
        <begin position="390"/>
        <end position="427"/>
    </location>
</feature>